<dbReference type="Pfam" id="PF04392">
    <property type="entry name" value="ABC_sub_bind"/>
    <property type="match status" value="1"/>
</dbReference>
<proteinExistence type="predicted"/>
<reference evidence="1" key="1">
    <citation type="submission" date="2019-03" db="EMBL/GenBank/DDBJ databases">
        <title>Lake Tanganyika Metagenome-Assembled Genomes (MAGs).</title>
        <authorList>
            <person name="Tran P."/>
        </authorList>
    </citation>
    <scope>NUCLEOTIDE SEQUENCE</scope>
    <source>
        <strain evidence="1">K_DeepCast_65m_m2_066</strain>
    </source>
</reference>
<protein>
    <submittedName>
        <fullName evidence="1">Uncharacterized protein</fullName>
    </submittedName>
</protein>
<organism evidence="1 2">
    <name type="scientific">Tectimicrobiota bacterium</name>
    <dbReference type="NCBI Taxonomy" id="2528274"/>
    <lineage>
        <taxon>Bacteria</taxon>
        <taxon>Pseudomonadati</taxon>
        <taxon>Nitrospinota/Tectimicrobiota group</taxon>
        <taxon>Candidatus Tectimicrobiota</taxon>
    </lineage>
</organism>
<evidence type="ECO:0000313" key="1">
    <source>
        <dbReference type="EMBL" id="MBM3223557.1"/>
    </source>
</evidence>
<comment type="caution">
    <text evidence="1">The sequence shown here is derived from an EMBL/GenBank/DDBJ whole genome shotgun (WGS) entry which is preliminary data.</text>
</comment>
<dbReference type="Proteomes" id="UP000712673">
    <property type="component" value="Unassembled WGS sequence"/>
</dbReference>
<dbReference type="InterPro" id="IPR007487">
    <property type="entry name" value="ABC_transpt-TYRBP-like"/>
</dbReference>
<dbReference type="AlphaFoldDB" id="A0A938B0B3"/>
<name>A0A938B0B3_UNCTE</name>
<evidence type="ECO:0000313" key="2">
    <source>
        <dbReference type="Proteomes" id="UP000712673"/>
    </source>
</evidence>
<dbReference type="Gene3D" id="3.40.50.2300">
    <property type="match status" value="1"/>
</dbReference>
<dbReference type="EMBL" id="VGLS01000161">
    <property type="protein sequence ID" value="MBM3223557.1"/>
    <property type="molecule type" value="Genomic_DNA"/>
</dbReference>
<sequence>MVRMVISSGEGTQDTLGSGTMQAWKTQATHTIPIVFVGVTEPVAMGLVASVARPGGNVTGVTSQADLAFLTKRLQLLLEAVPSVARVAW</sequence>
<dbReference type="PANTHER" id="PTHR35271">
    <property type="entry name" value="ABC TRANSPORTER, SUBSTRATE-BINDING LIPOPROTEIN-RELATED"/>
    <property type="match status" value="1"/>
</dbReference>
<accession>A0A938B0B3</accession>
<dbReference type="PANTHER" id="PTHR35271:SF1">
    <property type="entry name" value="ABC TRANSPORTER, SUBSTRATE-BINDING LIPOPROTEIN"/>
    <property type="match status" value="1"/>
</dbReference>
<gene>
    <name evidence="1" type="ORF">FJZ47_07130</name>
</gene>